<comment type="caution">
    <text evidence="3">The sequence shown here is derived from an EMBL/GenBank/DDBJ whole genome shotgun (WGS) entry which is preliminary data.</text>
</comment>
<feature type="region of interest" description="Disordered" evidence="2">
    <location>
        <begin position="292"/>
        <end position="316"/>
    </location>
</feature>
<feature type="coiled-coil region" evidence="1">
    <location>
        <begin position="408"/>
        <end position="435"/>
    </location>
</feature>
<feature type="compositionally biased region" description="Low complexity" evidence="2">
    <location>
        <begin position="380"/>
        <end position="392"/>
    </location>
</feature>
<protein>
    <submittedName>
        <fullName evidence="3">Uncharacterized protein</fullName>
    </submittedName>
</protein>
<keyword evidence="1" id="KW-0175">Coiled coil</keyword>
<evidence type="ECO:0000313" key="4">
    <source>
        <dbReference type="Proteomes" id="UP000738376"/>
    </source>
</evidence>
<evidence type="ECO:0000313" key="3">
    <source>
        <dbReference type="EMBL" id="NMF60166.1"/>
    </source>
</evidence>
<dbReference type="RefSeq" id="WP_169365106.1">
    <property type="nucleotide sequence ID" value="NZ_JAAVJL010000002.1"/>
</dbReference>
<evidence type="ECO:0000256" key="1">
    <source>
        <dbReference type="SAM" id="Coils"/>
    </source>
</evidence>
<feature type="compositionally biased region" description="Polar residues" evidence="2">
    <location>
        <begin position="13"/>
        <end position="46"/>
    </location>
</feature>
<dbReference type="Proteomes" id="UP000738376">
    <property type="component" value="Unassembled WGS sequence"/>
</dbReference>
<keyword evidence="4" id="KW-1185">Reference proteome</keyword>
<dbReference type="EMBL" id="JAAVJL010000002">
    <property type="protein sequence ID" value="NMF60166.1"/>
    <property type="molecule type" value="Genomic_DNA"/>
</dbReference>
<proteinExistence type="predicted"/>
<accession>A0ABX1LXT3</accession>
<gene>
    <name evidence="3" type="ORF">HC246_19575</name>
</gene>
<sequence>MATPAEIAALNKALNSPSYNRYSGTQYPATPTQQPDPKTPSQTKSTPIPADNGLLRQPPKTSPQDLENAFNAPSASRGAAKYPNPAPKQSTPTPARYGEKIGNGINNLGKAAAIAQAAATIGGDLANFAKTKSPEAAAEAAVDALSLGLLAAPNPYAKAGGLFLSLLGKPLMGLFFGSKNNIASSSAAPFSGGQSAGVQYRVGFVVFYSDAPPRYHPPEGALGSETPPTEQQIREQGALVTGPIAGSVTLRGTGQILDLYIDGVRWTQIYNFGANPVAQIYRVFRNDGQPEGNPEYKPIVNNDGSAPNPSFDPNAIGDAIGRLEDLKNSVNGISQQNGDILDALKGLLNKNANPSLAPQPVAPNFTPQPAIAPPNTQIKSSPSPSSGSAPSPNFTPQTPKTGSPDDVVSKLKEQIKQAEQAAQDAAKVVEQTTKDRFKQTDCQFSCENLAKCFVDLTVDIFDGCNETNGTAKTKQITIQVLPKDKEKTKASFKELLEIRSRECSLNDKVLTVPEYWQVRVGQRPQAVVLYREFVNGKFTDTYYQHSIPHYNGAKGVKPNLSQFNKGEHSAIYVCKDNSKVQVYASTEAEAKRIVNEFEKLINPRLRGDIVHTGTRKGIKKTTIKPIRLDFFSTGQTKLSPDWSIAL</sequence>
<feature type="region of interest" description="Disordered" evidence="2">
    <location>
        <begin position="355"/>
        <end position="408"/>
    </location>
</feature>
<reference evidence="3 4" key="1">
    <citation type="submission" date="2020-03" db="EMBL/GenBank/DDBJ databases">
        <title>Draft Genome Sequence of 2-Methylisoborneol Producing Pseudanabaena yagii Strain GIHE-NHR1 Isolated from North Han River in South Korea.</title>
        <authorList>
            <person name="Jeong J."/>
        </authorList>
    </citation>
    <scope>NUCLEOTIDE SEQUENCE [LARGE SCALE GENOMIC DNA]</scope>
    <source>
        <strain evidence="3 4">GIHE-NHR1</strain>
    </source>
</reference>
<organism evidence="3 4">
    <name type="scientific">Pseudanabaena yagii GIHE-NHR1</name>
    <dbReference type="NCBI Taxonomy" id="2722753"/>
    <lineage>
        <taxon>Bacteria</taxon>
        <taxon>Bacillati</taxon>
        <taxon>Cyanobacteriota</taxon>
        <taxon>Cyanophyceae</taxon>
        <taxon>Pseudanabaenales</taxon>
        <taxon>Pseudanabaenaceae</taxon>
        <taxon>Pseudanabaena</taxon>
        <taxon>Pseudanabaena yagii</taxon>
    </lineage>
</organism>
<name>A0ABX1LXT3_9CYAN</name>
<feature type="region of interest" description="Disordered" evidence="2">
    <location>
        <begin position="1"/>
        <end position="99"/>
    </location>
</feature>
<evidence type="ECO:0000256" key="2">
    <source>
        <dbReference type="SAM" id="MobiDB-lite"/>
    </source>
</evidence>